<dbReference type="AlphaFoldDB" id="A0A2S6HBD1"/>
<dbReference type="OrthoDB" id="9784571at2"/>
<dbReference type="PROSITE" id="PS51379">
    <property type="entry name" value="4FE4S_FER_2"/>
    <property type="match status" value="1"/>
</dbReference>
<evidence type="ECO:0000259" key="1">
    <source>
        <dbReference type="PROSITE" id="PS51379"/>
    </source>
</evidence>
<keyword evidence="3" id="KW-1185">Reference proteome</keyword>
<organism evidence="2 3">
    <name type="scientific">Lacrimispora xylanisolvens</name>
    <dbReference type="NCBI Taxonomy" id="384636"/>
    <lineage>
        <taxon>Bacteria</taxon>
        <taxon>Bacillati</taxon>
        <taxon>Bacillota</taxon>
        <taxon>Clostridia</taxon>
        <taxon>Lachnospirales</taxon>
        <taxon>Lachnospiraceae</taxon>
        <taxon>Lacrimispora</taxon>
    </lineage>
</organism>
<reference evidence="2 3" key="1">
    <citation type="submission" date="2018-02" db="EMBL/GenBank/DDBJ databases">
        <title>Genomic Encyclopedia of Archaeal and Bacterial Type Strains, Phase II (KMG-II): from individual species to whole genera.</title>
        <authorList>
            <person name="Goeker M."/>
        </authorList>
    </citation>
    <scope>NUCLEOTIDE SEQUENCE [LARGE SCALE GENOMIC DNA]</scope>
    <source>
        <strain evidence="2 3">DSM 3808</strain>
    </source>
</reference>
<dbReference type="EMBL" id="PTJA01000023">
    <property type="protein sequence ID" value="PPK74703.1"/>
    <property type="molecule type" value="Genomic_DNA"/>
</dbReference>
<gene>
    <name evidence="2" type="ORF">BXY41_12318</name>
</gene>
<dbReference type="RefSeq" id="WP_104439844.1">
    <property type="nucleotide sequence ID" value="NZ_PTJA01000023.1"/>
</dbReference>
<dbReference type="PANTHER" id="PTHR42827:SF1">
    <property type="entry name" value="IRON-SULFUR CLUSTER-BINDING PROTEIN"/>
    <property type="match status" value="1"/>
</dbReference>
<comment type="caution">
    <text evidence="2">The sequence shown here is derived from an EMBL/GenBank/DDBJ whole genome shotgun (WGS) entry which is preliminary data.</text>
</comment>
<accession>A0A2S6HBD1</accession>
<evidence type="ECO:0000313" key="3">
    <source>
        <dbReference type="Proteomes" id="UP000237749"/>
    </source>
</evidence>
<name>A0A2S6HBD1_9FIRM</name>
<dbReference type="InterPro" id="IPR017896">
    <property type="entry name" value="4Fe4S_Fe-S-bd"/>
</dbReference>
<evidence type="ECO:0000313" key="2">
    <source>
        <dbReference type="EMBL" id="PPK74703.1"/>
    </source>
</evidence>
<dbReference type="Proteomes" id="UP000237749">
    <property type="component" value="Unassembled WGS sequence"/>
</dbReference>
<dbReference type="PANTHER" id="PTHR42827">
    <property type="entry name" value="IRON-SULFUR CLUSTER-BINDING PROTEIN-RELATED"/>
    <property type="match status" value="1"/>
</dbReference>
<sequence length="225" mass="24791">MKEELREKVLGLGANLCGFAGIERFAGAPKGFHPCDIFPDCKSVVAFGIALPKGIYIGDSRLIYSYFNNFACPQVDSIAYHTAVVLENTYHGVGVPLPSDGPYDYWDEDKMEGRGLLSMKHVAYLSGMGTFGKSTLLLNREYGNRLVIGCVLTNLEIESDEFASGICLEHCDLCIRNCPVGAINENGVRQKTCRTNSYGKTKRGFDTVECNRCRTTCPMCFGLHT</sequence>
<protein>
    <submittedName>
        <fullName evidence="2">Epoxyqueuosine reductase QueG</fullName>
    </submittedName>
</protein>
<proteinExistence type="predicted"/>
<feature type="domain" description="4Fe-4S ferredoxin-type" evidence="1">
    <location>
        <begin position="158"/>
        <end position="188"/>
    </location>
</feature>